<dbReference type="STRING" id="520764.AN618_12470"/>
<dbReference type="EMBL" id="LOED01000012">
    <property type="protein sequence ID" value="KXG77348.1"/>
    <property type="molecule type" value="Genomic_DNA"/>
</dbReference>
<evidence type="ECO:0000313" key="3">
    <source>
        <dbReference type="Proteomes" id="UP000070427"/>
    </source>
</evidence>
<accession>A0A140L9X3</accession>
<proteinExistence type="predicted"/>
<dbReference type="Pfam" id="PF12728">
    <property type="entry name" value="HTH_17"/>
    <property type="match status" value="1"/>
</dbReference>
<comment type="caution">
    <text evidence="2">The sequence shown here is derived from an EMBL/GenBank/DDBJ whole genome shotgun (WGS) entry which is preliminary data.</text>
</comment>
<dbReference type="Proteomes" id="UP000070427">
    <property type="component" value="Unassembled WGS sequence"/>
</dbReference>
<dbReference type="InterPro" id="IPR041657">
    <property type="entry name" value="HTH_17"/>
</dbReference>
<dbReference type="OrthoDB" id="9812340at2"/>
<dbReference type="InParanoid" id="A0A140L9X3"/>
<dbReference type="InterPro" id="IPR009061">
    <property type="entry name" value="DNA-bd_dom_put_sf"/>
</dbReference>
<protein>
    <recommendedName>
        <fullName evidence="1">Helix-turn-helix domain-containing protein</fullName>
    </recommendedName>
</protein>
<dbReference type="InterPro" id="IPR010093">
    <property type="entry name" value="SinI_DNA-bd"/>
</dbReference>
<dbReference type="SUPFAM" id="SSF46955">
    <property type="entry name" value="Putative DNA-binding domain"/>
    <property type="match status" value="1"/>
</dbReference>
<dbReference type="NCBIfam" id="TIGR01764">
    <property type="entry name" value="excise"/>
    <property type="match status" value="1"/>
</dbReference>
<dbReference type="RefSeq" id="WP_066353215.1">
    <property type="nucleotide sequence ID" value="NZ_LOED01000012.1"/>
</dbReference>
<sequence length="53" mass="6389">MENYYTPQEVAEKLKLNIRTVYKWIKEGRIKAVKIGDLWRIPESEINRILNID</sequence>
<dbReference type="GO" id="GO:0003677">
    <property type="term" value="F:DNA binding"/>
    <property type="evidence" value="ECO:0007669"/>
    <property type="project" value="InterPro"/>
</dbReference>
<dbReference type="Gene3D" id="1.10.1660.10">
    <property type="match status" value="1"/>
</dbReference>
<feature type="domain" description="Helix-turn-helix" evidence="1">
    <location>
        <begin position="4"/>
        <end position="50"/>
    </location>
</feature>
<evidence type="ECO:0000259" key="1">
    <source>
        <dbReference type="Pfam" id="PF12728"/>
    </source>
</evidence>
<dbReference type="AlphaFoldDB" id="A0A140L9X3"/>
<gene>
    <name evidence="2" type="ORF">AN618_12470</name>
</gene>
<evidence type="ECO:0000313" key="2">
    <source>
        <dbReference type="EMBL" id="KXG77348.1"/>
    </source>
</evidence>
<reference evidence="2 3" key="1">
    <citation type="submission" date="2015-12" db="EMBL/GenBank/DDBJ databases">
        <title>Draft genome sequnece of Fervidicola ferrireducens strain Y170.</title>
        <authorList>
            <person name="Patel B.K."/>
        </authorList>
    </citation>
    <scope>NUCLEOTIDE SEQUENCE [LARGE SCALE GENOMIC DNA]</scope>
    <source>
        <strain evidence="2 3">Y170</strain>
    </source>
</reference>
<organism evidence="2 3">
    <name type="scientific">Fervidicola ferrireducens</name>
    <dbReference type="NCBI Taxonomy" id="520764"/>
    <lineage>
        <taxon>Bacteria</taxon>
        <taxon>Bacillati</taxon>
        <taxon>Bacillota</taxon>
        <taxon>Clostridia</taxon>
        <taxon>Thermosediminibacterales</taxon>
        <taxon>Thermosediminibacteraceae</taxon>
        <taxon>Fervidicola</taxon>
    </lineage>
</organism>
<keyword evidence="3" id="KW-1185">Reference proteome</keyword>
<name>A0A140L9X3_9FIRM</name>